<dbReference type="Pfam" id="PF17900">
    <property type="entry name" value="Peptidase_M1_N"/>
    <property type="match status" value="1"/>
</dbReference>
<dbReference type="PANTHER" id="PTHR11533">
    <property type="entry name" value="PROTEASE M1 ZINC METALLOPROTEASE"/>
    <property type="match status" value="1"/>
</dbReference>
<feature type="site" description="Transition state stabilizer" evidence="14">
    <location>
        <position position="447"/>
    </location>
</feature>
<feature type="transmembrane region" description="Helical" evidence="15">
    <location>
        <begin position="6"/>
        <end position="27"/>
    </location>
</feature>
<feature type="binding site" evidence="13">
    <location>
        <position position="361"/>
    </location>
    <ligand>
        <name>Zn(2+)</name>
        <dbReference type="ChEBI" id="CHEBI:29105"/>
        <note>catalytic</note>
    </ligand>
</feature>
<dbReference type="InterPro" id="IPR027268">
    <property type="entry name" value="Peptidase_M4/M1_CTD_sf"/>
</dbReference>
<evidence type="ECO:0000313" key="21">
    <source>
        <dbReference type="Proteomes" id="UP000009046"/>
    </source>
</evidence>
<feature type="domain" description="Aminopeptidase N-like N-terminal" evidence="18">
    <location>
        <begin position="40"/>
        <end position="243"/>
    </location>
</feature>
<keyword evidence="6 13" id="KW-0479">Metal-binding</keyword>
<dbReference type="GO" id="GO:0005615">
    <property type="term" value="C:extracellular space"/>
    <property type="evidence" value="ECO:0007669"/>
    <property type="project" value="TreeGrafter"/>
</dbReference>
<dbReference type="SUPFAM" id="SSF63737">
    <property type="entry name" value="Leukotriene A4 hydrolase N-terminal domain"/>
    <property type="match status" value="1"/>
</dbReference>
<gene>
    <name evidence="20" type="primary">8234287</name>
    <name evidence="19" type="ORF">Phum_PHUM411990</name>
</gene>
<dbReference type="AlphaFoldDB" id="E0VS70"/>
<keyword evidence="8 13" id="KW-0862">Zinc</keyword>
<keyword evidence="5 15" id="KW-0645">Protease</keyword>
<evidence type="ECO:0000256" key="2">
    <source>
        <dbReference type="ARBA" id="ARBA00010136"/>
    </source>
</evidence>
<dbReference type="InterPro" id="IPR034016">
    <property type="entry name" value="M1_APN-typ"/>
</dbReference>
<comment type="similarity">
    <text evidence="2 15">Belongs to the peptidase M1 family.</text>
</comment>
<dbReference type="FunFam" id="1.10.390.10:FF:000013">
    <property type="entry name" value="Aminopeptidase N"/>
    <property type="match status" value="1"/>
</dbReference>
<dbReference type="CDD" id="cd09601">
    <property type="entry name" value="M1_APN-Q_like"/>
    <property type="match status" value="1"/>
</dbReference>
<comment type="cofactor">
    <cofactor evidence="13 15">
        <name>Zn(2+)</name>
        <dbReference type="ChEBI" id="CHEBI:29105"/>
    </cofactor>
    <text evidence="13 15">Binds 1 zinc ion per subunit.</text>
</comment>
<dbReference type="InterPro" id="IPR050344">
    <property type="entry name" value="Peptidase_M1_aminopeptidases"/>
</dbReference>
<keyword evidence="10" id="KW-0449">Lipoprotein</keyword>
<dbReference type="RefSeq" id="XP_002428964.1">
    <property type="nucleotide sequence ID" value="XM_002428919.1"/>
</dbReference>
<dbReference type="HOGENOM" id="CLU_003705_2_0_1"/>
<dbReference type="EMBL" id="AAZO01005062">
    <property type="status" value="NOT_ANNOTATED_CDS"/>
    <property type="molecule type" value="Genomic_DNA"/>
</dbReference>
<name>E0VS70_PEDHC</name>
<dbReference type="SUPFAM" id="SSF55486">
    <property type="entry name" value="Metalloproteases ('zincins'), catalytic domain"/>
    <property type="match status" value="1"/>
</dbReference>
<keyword evidence="15" id="KW-1133">Transmembrane helix</keyword>
<keyword evidence="3 15" id="KW-0031">Aminopeptidase</keyword>
<evidence type="ECO:0000259" key="18">
    <source>
        <dbReference type="Pfam" id="PF17900"/>
    </source>
</evidence>
<keyword evidence="21" id="KW-1185">Reference proteome</keyword>
<dbReference type="GO" id="GO:0006508">
    <property type="term" value="P:proteolysis"/>
    <property type="evidence" value="ECO:0007669"/>
    <property type="project" value="UniProtKB-KW"/>
</dbReference>
<evidence type="ECO:0000256" key="1">
    <source>
        <dbReference type="ARBA" id="ARBA00004609"/>
    </source>
</evidence>
<dbReference type="GeneID" id="8234287"/>
<evidence type="ECO:0000256" key="9">
    <source>
        <dbReference type="ARBA" id="ARBA00023049"/>
    </source>
</evidence>
<feature type="binding site" evidence="12">
    <location>
        <begin position="325"/>
        <end position="329"/>
    </location>
    <ligand>
        <name>substrate</name>
    </ligand>
</feature>
<keyword evidence="15" id="KW-0812">Transmembrane</keyword>
<accession>E0VS70</accession>
<dbReference type="GO" id="GO:0005886">
    <property type="term" value="C:plasma membrane"/>
    <property type="evidence" value="ECO:0007669"/>
    <property type="project" value="UniProtKB-SubCell"/>
</dbReference>
<evidence type="ECO:0000256" key="4">
    <source>
        <dbReference type="ARBA" id="ARBA00022622"/>
    </source>
</evidence>
<dbReference type="InterPro" id="IPR014782">
    <property type="entry name" value="Peptidase_M1_dom"/>
</dbReference>
<proteinExistence type="inferred from homology"/>
<dbReference type="STRING" id="121224.E0VS70"/>
<evidence type="ECO:0000256" key="8">
    <source>
        <dbReference type="ARBA" id="ARBA00022833"/>
    </source>
</evidence>
<dbReference type="Gene3D" id="1.25.50.20">
    <property type="match status" value="1"/>
</dbReference>
<dbReference type="EnsemblMetazoa" id="PHUM411990-RA">
    <property type="protein sequence ID" value="PHUM411990-PA"/>
    <property type="gene ID" value="PHUM411990"/>
</dbReference>
<keyword evidence="9 15" id="KW-0482">Metalloprotease</keyword>
<dbReference type="InterPro" id="IPR024571">
    <property type="entry name" value="ERAP1-like_C_dom"/>
</dbReference>
<dbReference type="PRINTS" id="PR00756">
    <property type="entry name" value="ALADIPTASE"/>
</dbReference>
<reference evidence="19" key="2">
    <citation type="submission" date="2007-04" db="EMBL/GenBank/DDBJ databases">
        <title>The genome of the human body louse.</title>
        <authorList>
            <consortium name="The Human Body Louse Genome Consortium"/>
            <person name="Kirkness E."/>
            <person name="Walenz B."/>
            <person name="Hass B."/>
            <person name="Bruggner R."/>
            <person name="Strausberg R."/>
        </authorList>
    </citation>
    <scope>NUCLEOTIDE SEQUENCE</scope>
    <source>
        <strain evidence="19">USDA</strain>
    </source>
</reference>
<reference evidence="20" key="3">
    <citation type="submission" date="2020-05" db="UniProtKB">
        <authorList>
            <consortium name="EnsemblMetazoa"/>
        </authorList>
    </citation>
    <scope>IDENTIFICATION</scope>
    <source>
        <strain evidence="20">USDA</strain>
    </source>
</reference>
<dbReference type="eggNOG" id="KOG1046">
    <property type="taxonomic scope" value="Eukaryota"/>
</dbReference>
<keyword evidence="7 15" id="KW-0378">Hydrolase</keyword>
<feature type="domain" description="Peptidase M1 membrane alanine aminopeptidase" evidence="16">
    <location>
        <begin position="298"/>
        <end position="505"/>
    </location>
</feature>
<organism>
    <name type="scientific">Pediculus humanus subsp. corporis</name>
    <name type="common">Body louse</name>
    <dbReference type="NCBI Taxonomy" id="121224"/>
    <lineage>
        <taxon>Eukaryota</taxon>
        <taxon>Metazoa</taxon>
        <taxon>Ecdysozoa</taxon>
        <taxon>Arthropoda</taxon>
        <taxon>Hexapoda</taxon>
        <taxon>Insecta</taxon>
        <taxon>Pterygota</taxon>
        <taxon>Neoptera</taxon>
        <taxon>Paraneoptera</taxon>
        <taxon>Psocodea</taxon>
        <taxon>Troctomorpha</taxon>
        <taxon>Phthiraptera</taxon>
        <taxon>Anoplura</taxon>
        <taxon>Pediculidae</taxon>
        <taxon>Pediculus</taxon>
    </lineage>
</organism>
<evidence type="ECO:0000259" key="17">
    <source>
        <dbReference type="Pfam" id="PF11838"/>
    </source>
</evidence>
<evidence type="ECO:0000313" key="20">
    <source>
        <dbReference type="EnsemblMetazoa" id="PHUM411990-PA"/>
    </source>
</evidence>
<evidence type="ECO:0000256" key="3">
    <source>
        <dbReference type="ARBA" id="ARBA00022438"/>
    </source>
</evidence>
<keyword evidence="4" id="KW-0325">Glycoprotein</keyword>
<dbReference type="GO" id="GO:0098552">
    <property type="term" value="C:side of membrane"/>
    <property type="evidence" value="ECO:0007669"/>
    <property type="project" value="UniProtKB-KW"/>
</dbReference>
<dbReference type="GO" id="GO:0070006">
    <property type="term" value="F:metalloaminopeptidase activity"/>
    <property type="evidence" value="ECO:0007669"/>
    <property type="project" value="TreeGrafter"/>
</dbReference>
<feature type="binding site" evidence="12">
    <location>
        <position position="841"/>
    </location>
    <ligand>
        <name>substrate</name>
    </ligand>
</feature>
<dbReference type="Pfam" id="PF01433">
    <property type="entry name" value="Peptidase_M1"/>
    <property type="match status" value="1"/>
</dbReference>
<feature type="active site" description="Proton acceptor" evidence="11">
    <location>
        <position position="362"/>
    </location>
</feature>
<dbReference type="PANTHER" id="PTHR11533:SF290">
    <property type="entry name" value="AMINOPEPTIDASE"/>
    <property type="match status" value="1"/>
</dbReference>
<feature type="domain" description="ERAP1-like C-terminal" evidence="17">
    <location>
        <begin position="570"/>
        <end position="838"/>
    </location>
</feature>
<dbReference type="Proteomes" id="UP000009046">
    <property type="component" value="Unassembled WGS sequence"/>
</dbReference>
<reference evidence="19" key="1">
    <citation type="submission" date="2007-04" db="EMBL/GenBank/DDBJ databases">
        <title>Annotation of Pediculus humanus corporis strain USDA.</title>
        <authorList>
            <person name="Kirkness E."/>
            <person name="Hannick L."/>
            <person name="Hass B."/>
            <person name="Bruggner R."/>
            <person name="Lawson D."/>
            <person name="Bidwell S."/>
            <person name="Joardar V."/>
            <person name="Caler E."/>
            <person name="Walenz B."/>
            <person name="Inman J."/>
            <person name="Schobel S."/>
            <person name="Galinsky K."/>
            <person name="Amedeo P."/>
            <person name="Strausberg R."/>
        </authorList>
    </citation>
    <scope>NUCLEOTIDE SEQUENCE</scope>
    <source>
        <strain evidence="19">USDA</strain>
    </source>
</reference>
<comment type="subcellular location">
    <subcellularLocation>
        <location evidence="1">Cell membrane</location>
        <topology evidence="1">Lipid-anchor</topology>
        <topology evidence="1">GPI-anchor</topology>
    </subcellularLocation>
</comment>
<sequence>MSYLNIVIYCILVYVSLVTLFTHANVISKDNVPIKVDIIPSEYDLFVETTEKHYQDAKENEELTFRGTVKINFTFHLLPPKKSFFFLINASPKTVVNNVEIMGKSEYNSTKLNDFEHDLANGVLTVQCKDSFKQDYDSYQIIIDFENTFGNDMSGFYRSSYTGTDGKKRWLLTTHFEPIFARKAFPCVDWPAFKAHFKVSISYPKALEGYHVLCNTPIEKVLKNGENVTVQCAKTSIPMSTYLVAFTISDFAKTESLEFESKYPEAMSPKRFITTYGRNDTIRKGHAHLSQKAGLNAVKELGKYLQTGYAFEKVDQVGIPDFSAGAMENWGLILFREKSLFINEKNGTVAPKQSNILTITHELVHQWFGNLVTLDSWDYIWLNEAFATYVSYLNEIGTSDWKYLHQMLVREVHARAFETDGFVASKAMTHRIGNENLIAAAFNDVPYAKGGSVLRMWDMSLEPDTFRKSLATYVKVNAQKPVNPNDLYNAFKQEAKMDVRFFETWHSQPGYPVVQVKKNGDNYTLTQVKAKAPETYYIPITYSKKGSSNSPGAKYWLENDPLTINISGNWFVLNNQQAGYYRVNYEKNHWLVLAEVLRKTHEKIHVLNRAQLVNDVFSLARSIQKDYIDYSTAFTLSSYLKGEKSYVVWNTALRAFEFMMSKLSHDEVLDKRLKNYVLDLVQPHFQELNSTHEEHLDKLMAVQISRWACLLNHVPCNLLNLKCFVFYLRASKYPETEEVILCTAIRTNAKNWDKVFDMYKDEKESSRKLMYLNVLGCTNDTTIAEEYLNKTLKSDSHIREQDLTFALSSVYNGAFKNVEVAFKFVENNFETISKKFVSRRRRRKKMSSRLASHCDRFDFHERITNEKFIYFFFFVFRYGGINPLGRAIEGIAVKLHSHEYIARVSFI</sequence>
<dbReference type="InterPro" id="IPR001930">
    <property type="entry name" value="Peptidase_M1"/>
</dbReference>
<feature type="binding site" evidence="13">
    <location>
        <position position="365"/>
    </location>
    <ligand>
        <name>Zn(2+)</name>
        <dbReference type="ChEBI" id="CHEBI:29105"/>
        <note>catalytic</note>
    </ligand>
</feature>
<dbReference type="InParanoid" id="E0VS70"/>
<dbReference type="GO" id="GO:0005737">
    <property type="term" value="C:cytoplasm"/>
    <property type="evidence" value="ECO:0007669"/>
    <property type="project" value="TreeGrafter"/>
</dbReference>
<feature type="binding site" evidence="13">
    <location>
        <position position="384"/>
    </location>
    <ligand>
        <name>Zn(2+)</name>
        <dbReference type="ChEBI" id="CHEBI:29105"/>
        <note>catalytic</note>
    </ligand>
</feature>
<evidence type="ECO:0000256" key="11">
    <source>
        <dbReference type="PIRSR" id="PIRSR634016-1"/>
    </source>
</evidence>
<evidence type="ECO:0000256" key="10">
    <source>
        <dbReference type="ARBA" id="ARBA00023288"/>
    </source>
</evidence>
<dbReference type="GO" id="GO:0042277">
    <property type="term" value="F:peptide binding"/>
    <property type="evidence" value="ECO:0007669"/>
    <property type="project" value="TreeGrafter"/>
</dbReference>
<dbReference type="InterPro" id="IPR042097">
    <property type="entry name" value="Aminopeptidase_N-like_N_sf"/>
</dbReference>
<dbReference type="Gene3D" id="2.60.40.1730">
    <property type="entry name" value="tricorn interacting facor f3 domain"/>
    <property type="match status" value="1"/>
</dbReference>
<dbReference type="CTD" id="8234287"/>
<evidence type="ECO:0000256" key="15">
    <source>
        <dbReference type="RuleBase" id="RU364040"/>
    </source>
</evidence>
<dbReference type="Pfam" id="PF11838">
    <property type="entry name" value="ERAP1_C"/>
    <property type="match status" value="1"/>
</dbReference>
<keyword evidence="15" id="KW-0472">Membrane</keyword>
<dbReference type="OrthoDB" id="10031169at2759"/>
<keyword evidence="4" id="KW-0336">GPI-anchor</keyword>
<evidence type="ECO:0000313" key="19">
    <source>
        <dbReference type="EMBL" id="EEB16226.1"/>
    </source>
</evidence>
<feature type="binding site" evidence="12">
    <location>
        <position position="177"/>
    </location>
    <ligand>
        <name>substrate</name>
    </ligand>
</feature>
<evidence type="ECO:0000256" key="6">
    <source>
        <dbReference type="ARBA" id="ARBA00022723"/>
    </source>
</evidence>
<dbReference type="GO" id="GO:0043171">
    <property type="term" value="P:peptide catabolic process"/>
    <property type="evidence" value="ECO:0007669"/>
    <property type="project" value="TreeGrafter"/>
</dbReference>
<evidence type="ECO:0000256" key="13">
    <source>
        <dbReference type="PIRSR" id="PIRSR634016-3"/>
    </source>
</evidence>
<dbReference type="Gene3D" id="1.10.390.10">
    <property type="entry name" value="Neutral Protease Domain 2"/>
    <property type="match status" value="1"/>
</dbReference>
<dbReference type="VEuPathDB" id="VectorBase:PHUM411990"/>
<protein>
    <recommendedName>
        <fullName evidence="15">Aminopeptidase</fullName>
        <ecNumber evidence="15">3.4.11.-</ecNumber>
    </recommendedName>
</protein>
<dbReference type="KEGG" id="phu:Phum_PHUM411990"/>
<dbReference type="EMBL" id="DS235745">
    <property type="protein sequence ID" value="EEB16226.1"/>
    <property type="molecule type" value="Genomic_DNA"/>
</dbReference>
<evidence type="ECO:0000256" key="7">
    <source>
        <dbReference type="ARBA" id="ARBA00022801"/>
    </source>
</evidence>
<dbReference type="InterPro" id="IPR045357">
    <property type="entry name" value="Aminopeptidase_N-like_N"/>
</dbReference>
<dbReference type="GO" id="GO:0008270">
    <property type="term" value="F:zinc ion binding"/>
    <property type="evidence" value="ECO:0007669"/>
    <property type="project" value="UniProtKB-UniRule"/>
</dbReference>
<dbReference type="EC" id="3.4.11.-" evidence="15"/>
<evidence type="ECO:0000259" key="16">
    <source>
        <dbReference type="Pfam" id="PF01433"/>
    </source>
</evidence>
<evidence type="ECO:0000256" key="14">
    <source>
        <dbReference type="PIRSR" id="PIRSR634016-4"/>
    </source>
</evidence>
<evidence type="ECO:0000256" key="5">
    <source>
        <dbReference type="ARBA" id="ARBA00022670"/>
    </source>
</evidence>
<dbReference type="Gene3D" id="2.60.40.1910">
    <property type="match status" value="1"/>
</dbReference>
<evidence type="ECO:0000256" key="12">
    <source>
        <dbReference type="PIRSR" id="PIRSR634016-2"/>
    </source>
</evidence>
<dbReference type="OMA" id="QYAPWSA"/>